<sequence>MPDSLQREMLNARPVSNVRKSNYFDNLLKYRYNQFYENSAFHRLQYRRSARLSVGSAA</sequence>
<dbReference type="AlphaFoldDB" id="A0A1A8XL79"/>
<reference evidence="1 2" key="1">
    <citation type="submission" date="2016-06" db="EMBL/GenBank/DDBJ databases">
        <authorList>
            <person name="Kjaerup R.B."/>
            <person name="Dalgaard T.S."/>
            <person name="Juul-Madsen H.R."/>
        </authorList>
    </citation>
    <scope>NUCLEOTIDE SEQUENCE [LARGE SCALE GENOMIC DNA]</scope>
    <source>
        <strain evidence="1">2</strain>
    </source>
</reference>
<name>A0A1A8XL79_9RHOO</name>
<protein>
    <submittedName>
        <fullName evidence="1">Uncharacterized protein</fullName>
    </submittedName>
</protein>
<keyword evidence="2" id="KW-1185">Reference proteome</keyword>
<accession>A0A1A8XL79</accession>
<dbReference type="Proteomes" id="UP000199600">
    <property type="component" value="Unassembled WGS sequence"/>
</dbReference>
<gene>
    <name evidence="1" type="ORF">PROAA_170009</name>
</gene>
<organism evidence="1 2">
    <name type="scientific">Candidatus Propionivibrio aalborgensis</name>
    <dbReference type="NCBI Taxonomy" id="1860101"/>
    <lineage>
        <taxon>Bacteria</taxon>
        <taxon>Pseudomonadati</taxon>
        <taxon>Pseudomonadota</taxon>
        <taxon>Betaproteobacteria</taxon>
        <taxon>Rhodocyclales</taxon>
        <taxon>Rhodocyclaceae</taxon>
        <taxon>Propionivibrio</taxon>
    </lineage>
</organism>
<evidence type="ECO:0000313" key="2">
    <source>
        <dbReference type="Proteomes" id="UP000199600"/>
    </source>
</evidence>
<evidence type="ECO:0000313" key="1">
    <source>
        <dbReference type="EMBL" id="SBT05905.1"/>
    </source>
</evidence>
<dbReference type="EMBL" id="FLQY01000079">
    <property type="protein sequence ID" value="SBT05905.1"/>
    <property type="molecule type" value="Genomic_DNA"/>
</dbReference>
<proteinExistence type="predicted"/>